<sequence>MMSAGIAVLGAGLAAYAGWKNVPSGQLAWDGEVWRWESSSYQTGVAEYALSVIADFQHVLLLRLENQAHARLWLWVERKAMPERWLDLRRAVYSPRKSPARLPQHDLPQAEPMPAVAVSGTVPPPVDVDPIKP</sequence>
<accession>A0ABW0QCK9</accession>
<feature type="region of interest" description="Disordered" evidence="1">
    <location>
        <begin position="95"/>
        <end position="133"/>
    </location>
</feature>
<name>A0ABW0QCK9_9BURK</name>
<dbReference type="Proteomes" id="UP001596084">
    <property type="component" value="Unassembled WGS sequence"/>
</dbReference>
<evidence type="ECO:0000313" key="2">
    <source>
        <dbReference type="EMBL" id="MFC5522636.1"/>
    </source>
</evidence>
<evidence type="ECO:0000256" key="1">
    <source>
        <dbReference type="SAM" id="MobiDB-lite"/>
    </source>
</evidence>
<proteinExistence type="predicted"/>
<keyword evidence="3" id="KW-1185">Reference proteome</keyword>
<dbReference type="EMBL" id="JBHSMX010000053">
    <property type="protein sequence ID" value="MFC5522636.1"/>
    <property type="molecule type" value="Genomic_DNA"/>
</dbReference>
<feature type="compositionally biased region" description="Pro residues" evidence="1">
    <location>
        <begin position="122"/>
        <end position="133"/>
    </location>
</feature>
<organism evidence="2 3">
    <name type="scientific">Polaromonas jejuensis</name>
    <dbReference type="NCBI Taxonomy" id="457502"/>
    <lineage>
        <taxon>Bacteria</taxon>
        <taxon>Pseudomonadati</taxon>
        <taxon>Pseudomonadota</taxon>
        <taxon>Betaproteobacteria</taxon>
        <taxon>Burkholderiales</taxon>
        <taxon>Comamonadaceae</taxon>
        <taxon>Polaromonas</taxon>
    </lineage>
</organism>
<reference evidence="3" key="1">
    <citation type="journal article" date="2019" name="Int. J. Syst. Evol. Microbiol.">
        <title>The Global Catalogue of Microorganisms (GCM) 10K type strain sequencing project: providing services to taxonomists for standard genome sequencing and annotation.</title>
        <authorList>
            <consortium name="The Broad Institute Genomics Platform"/>
            <consortium name="The Broad Institute Genome Sequencing Center for Infectious Disease"/>
            <person name="Wu L."/>
            <person name="Ma J."/>
        </authorList>
    </citation>
    <scope>NUCLEOTIDE SEQUENCE [LARGE SCALE GENOMIC DNA]</scope>
    <source>
        <strain evidence="3">CGMCC 4.7277</strain>
    </source>
</reference>
<comment type="caution">
    <text evidence="2">The sequence shown here is derived from an EMBL/GenBank/DDBJ whole genome shotgun (WGS) entry which is preliminary data.</text>
</comment>
<evidence type="ECO:0000313" key="3">
    <source>
        <dbReference type="Proteomes" id="UP001596084"/>
    </source>
</evidence>
<protein>
    <submittedName>
        <fullName evidence="2">Uncharacterized protein</fullName>
    </submittedName>
</protein>
<gene>
    <name evidence="2" type="ORF">ACFPP7_17230</name>
</gene>